<feature type="transmembrane region" description="Helical" evidence="7">
    <location>
        <begin position="133"/>
        <end position="154"/>
    </location>
</feature>
<dbReference type="PANTHER" id="PTHR33048:SF151">
    <property type="entry name" value="INTEGRAL MEMBRANE PROTEIN"/>
    <property type="match status" value="1"/>
</dbReference>
<feature type="compositionally biased region" description="Basic and acidic residues" evidence="6">
    <location>
        <begin position="377"/>
        <end position="387"/>
    </location>
</feature>
<dbReference type="Pfam" id="PF20684">
    <property type="entry name" value="Fung_rhodopsin"/>
    <property type="match status" value="1"/>
</dbReference>
<evidence type="ECO:0000256" key="1">
    <source>
        <dbReference type="ARBA" id="ARBA00004141"/>
    </source>
</evidence>
<gene>
    <name evidence="9" type="ORF">B0T15DRAFT_418800</name>
</gene>
<dbReference type="PANTHER" id="PTHR33048">
    <property type="entry name" value="PTH11-LIKE INTEGRAL MEMBRANE PROTEIN (AFU_ORTHOLOGUE AFUA_5G11245)"/>
    <property type="match status" value="1"/>
</dbReference>
<dbReference type="GO" id="GO:0016020">
    <property type="term" value="C:membrane"/>
    <property type="evidence" value="ECO:0007669"/>
    <property type="project" value="UniProtKB-SubCell"/>
</dbReference>
<accession>A0AAJ0M0M2</accession>
<feature type="transmembrane region" description="Helical" evidence="7">
    <location>
        <begin position="209"/>
        <end position="230"/>
    </location>
</feature>
<evidence type="ECO:0000259" key="8">
    <source>
        <dbReference type="Pfam" id="PF20684"/>
    </source>
</evidence>
<evidence type="ECO:0000256" key="4">
    <source>
        <dbReference type="ARBA" id="ARBA00023136"/>
    </source>
</evidence>
<evidence type="ECO:0000313" key="10">
    <source>
        <dbReference type="Proteomes" id="UP001273166"/>
    </source>
</evidence>
<sequence length="429" mass="46355">MASSALPGIPGYDPDNLQPWTVAVVVSVTGLSVVTVILRLVSRHVKAHQLWWDDYMIIFSQLWNFLVVGFIFAMYASGMGIHADKVPFDQIVMTAKYLVVAEILYVYNLVWTKISILLMYYRIFRFPFFKKMAYGIGGFVIAWVITIMFLFIFICVPVEKLWYTDLPGHCIDQVGTWIANAASTIATDVAILVMPIPQVWKLQLRKAQKIGVTIAFCLGFFVVFASAYRFRVLFTYSAADPTYTLAPTVGWTAIEMSAGIISANLPTIGPVMAMAGRKLGIRGSLLSSSGTAARGTGNGTSTNASKLHLSSANHHKATNSRSEGGGLPGQKPTKKGSVGTFYRLSDDNILDGSSRGSPNGSGETAVVVVGGGGNTDARLRPDHDHHSYAYTVTGGGGGKKKGDGDSSLSGDEIPLHGIRVHTDFKQVAD</sequence>
<protein>
    <recommendedName>
        <fullName evidence="8">Rhodopsin domain-containing protein</fullName>
    </recommendedName>
</protein>
<dbReference type="InterPro" id="IPR052337">
    <property type="entry name" value="SAT4-like"/>
</dbReference>
<evidence type="ECO:0000256" key="5">
    <source>
        <dbReference type="ARBA" id="ARBA00038359"/>
    </source>
</evidence>
<comment type="similarity">
    <text evidence="5">Belongs to the SAT4 family.</text>
</comment>
<dbReference type="GeneID" id="87884345"/>
<evidence type="ECO:0000256" key="6">
    <source>
        <dbReference type="SAM" id="MobiDB-lite"/>
    </source>
</evidence>
<evidence type="ECO:0000256" key="7">
    <source>
        <dbReference type="SAM" id="Phobius"/>
    </source>
</evidence>
<dbReference type="EMBL" id="JAUDZG010000005">
    <property type="protein sequence ID" value="KAK3304607.1"/>
    <property type="molecule type" value="Genomic_DNA"/>
</dbReference>
<organism evidence="9 10">
    <name type="scientific">Chaetomium strumarium</name>
    <dbReference type="NCBI Taxonomy" id="1170767"/>
    <lineage>
        <taxon>Eukaryota</taxon>
        <taxon>Fungi</taxon>
        <taxon>Dikarya</taxon>
        <taxon>Ascomycota</taxon>
        <taxon>Pezizomycotina</taxon>
        <taxon>Sordariomycetes</taxon>
        <taxon>Sordariomycetidae</taxon>
        <taxon>Sordariales</taxon>
        <taxon>Chaetomiaceae</taxon>
        <taxon>Chaetomium</taxon>
    </lineage>
</organism>
<keyword evidence="2 7" id="KW-0812">Transmembrane</keyword>
<dbReference type="RefSeq" id="XP_062720387.1">
    <property type="nucleotide sequence ID" value="XM_062865516.1"/>
</dbReference>
<comment type="subcellular location">
    <subcellularLocation>
        <location evidence="1">Membrane</location>
        <topology evidence="1">Multi-pass membrane protein</topology>
    </subcellularLocation>
</comment>
<feature type="transmembrane region" description="Helical" evidence="7">
    <location>
        <begin position="174"/>
        <end position="197"/>
    </location>
</feature>
<comment type="caution">
    <text evidence="9">The sequence shown here is derived from an EMBL/GenBank/DDBJ whole genome shotgun (WGS) entry which is preliminary data.</text>
</comment>
<feature type="transmembrane region" description="Helical" evidence="7">
    <location>
        <begin position="20"/>
        <end position="41"/>
    </location>
</feature>
<name>A0AAJ0M0M2_9PEZI</name>
<feature type="transmembrane region" description="Helical" evidence="7">
    <location>
        <begin position="62"/>
        <end position="83"/>
    </location>
</feature>
<feature type="transmembrane region" description="Helical" evidence="7">
    <location>
        <begin position="103"/>
        <end position="121"/>
    </location>
</feature>
<evidence type="ECO:0000256" key="3">
    <source>
        <dbReference type="ARBA" id="ARBA00022989"/>
    </source>
</evidence>
<dbReference type="InterPro" id="IPR049326">
    <property type="entry name" value="Rhodopsin_dom_fungi"/>
</dbReference>
<keyword evidence="10" id="KW-1185">Reference proteome</keyword>
<evidence type="ECO:0000256" key="2">
    <source>
        <dbReference type="ARBA" id="ARBA00022692"/>
    </source>
</evidence>
<keyword evidence="3 7" id="KW-1133">Transmembrane helix</keyword>
<feature type="domain" description="Rhodopsin" evidence="8">
    <location>
        <begin position="38"/>
        <end position="273"/>
    </location>
</feature>
<proteinExistence type="inferred from homology"/>
<dbReference type="AlphaFoldDB" id="A0AAJ0M0M2"/>
<feature type="region of interest" description="Disordered" evidence="6">
    <location>
        <begin position="311"/>
        <end position="414"/>
    </location>
</feature>
<dbReference type="Proteomes" id="UP001273166">
    <property type="component" value="Unassembled WGS sequence"/>
</dbReference>
<reference evidence="9" key="1">
    <citation type="journal article" date="2023" name="Mol. Phylogenet. Evol.">
        <title>Genome-scale phylogeny and comparative genomics of the fungal order Sordariales.</title>
        <authorList>
            <person name="Hensen N."/>
            <person name="Bonometti L."/>
            <person name="Westerberg I."/>
            <person name="Brannstrom I.O."/>
            <person name="Guillou S."/>
            <person name="Cros-Aarteil S."/>
            <person name="Calhoun S."/>
            <person name="Haridas S."/>
            <person name="Kuo A."/>
            <person name="Mondo S."/>
            <person name="Pangilinan J."/>
            <person name="Riley R."/>
            <person name="LaButti K."/>
            <person name="Andreopoulos B."/>
            <person name="Lipzen A."/>
            <person name="Chen C."/>
            <person name="Yan M."/>
            <person name="Daum C."/>
            <person name="Ng V."/>
            <person name="Clum A."/>
            <person name="Steindorff A."/>
            <person name="Ohm R.A."/>
            <person name="Martin F."/>
            <person name="Silar P."/>
            <person name="Natvig D.O."/>
            <person name="Lalanne C."/>
            <person name="Gautier V."/>
            <person name="Ament-Velasquez S.L."/>
            <person name="Kruys A."/>
            <person name="Hutchinson M.I."/>
            <person name="Powell A.J."/>
            <person name="Barry K."/>
            <person name="Miller A.N."/>
            <person name="Grigoriev I.V."/>
            <person name="Debuchy R."/>
            <person name="Gladieux P."/>
            <person name="Hiltunen Thoren M."/>
            <person name="Johannesson H."/>
        </authorList>
    </citation>
    <scope>NUCLEOTIDE SEQUENCE</scope>
    <source>
        <strain evidence="9">CBS 333.67</strain>
    </source>
</reference>
<evidence type="ECO:0000313" key="9">
    <source>
        <dbReference type="EMBL" id="KAK3304607.1"/>
    </source>
</evidence>
<reference evidence="9" key="2">
    <citation type="submission" date="2023-06" db="EMBL/GenBank/DDBJ databases">
        <authorList>
            <consortium name="Lawrence Berkeley National Laboratory"/>
            <person name="Mondo S.J."/>
            <person name="Hensen N."/>
            <person name="Bonometti L."/>
            <person name="Westerberg I."/>
            <person name="Brannstrom I.O."/>
            <person name="Guillou S."/>
            <person name="Cros-Aarteil S."/>
            <person name="Calhoun S."/>
            <person name="Haridas S."/>
            <person name="Kuo A."/>
            <person name="Pangilinan J."/>
            <person name="Riley R."/>
            <person name="Labutti K."/>
            <person name="Andreopoulos B."/>
            <person name="Lipzen A."/>
            <person name="Chen C."/>
            <person name="Yanf M."/>
            <person name="Daum C."/>
            <person name="Ng V."/>
            <person name="Clum A."/>
            <person name="Steindorff A."/>
            <person name="Ohm R."/>
            <person name="Martin F."/>
            <person name="Silar P."/>
            <person name="Natvig D."/>
            <person name="Lalanne C."/>
            <person name="Gautier V."/>
            <person name="Ament-Velasquez S.L."/>
            <person name="Kruys A."/>
            <person name="Hutchinson M.I."/>
            <person name="Powell A.J."/>
            <person name="Barry K."/>
            <person name="Miller A.N."/>
            <person name="Grigoriev I.V."/>
            <person name="Debuchy R."/>
            <person name="Gladieux P."/>
            <person name="Thoren M.H."/>
            <person name="Johannesson H."/>
        </authorList>
    </citation>
    <scope>NUCLEOTIDE SEQUENCE</scope>
    <source>
        <strain evidence="9">CBS 333.67</strain>
    </source>
</reference>
<keyword evidence="4 7" id="KW-0472">Membrane</keyword>